<dbReference type="Gene3D" id="3.40.1090.10">
    <property type="entry name" value="Cytosolic phospholipase A2 catalytic domain"/>
    <property type="match status" value="1"/>
</dbReference>
<dbReference type="GO" id="GO:0006629">
    <property type="term" value="P:lipid metabolic process"/>
    <property type="evidence" value="ECO:0007669"/>
    <property type="project" value="UniProtKB-KW"/>
</dbReference>
<feature type="domain" description="PNPLA" evidence="6">
    <location>
        <begin position="1"/>
        <end position="83"/>
    </location>
</feature>
<keyword evidence="1" id="KW-0677">Repeat</keyword>
<feature type="short sequence motif" description="DGA/G" evidence="5">
    <location>
        <begin position="70"/>
        <end position="72"/>
    </location>
</feature>
<dbReference type="PANTHER" id="PTHR24139:SF34">
    <property type="entry name" value="85_88 KDA CALCIUM-INDEPENDENT PHOSPHOLIPASE A2"/>
    <property type="match status" value="1"/>
</dbReference>
<keyword evidence="2" id="KW-0378">Hydrolase</keyword>
<keyword evidence="3" id="KW-0040">ANK repeat</keyword>
<evidence type="ECO:0000256" key="4">
    <source>
        <dbReference type="ARBA" id="ARBA00023098"/>
    </source>
</evidence>
<dbReference type="InterPro" id="IPR002641">
    <property type="entry name" value="PNPLA_dom"/>
</dbReference>
<keyword evidence="4" id="KW-0443">Lipid metabolism</keyword>
<comment type="caution">
    <text evidence="5">Lacks conserved residue(s) required for the propagation of feature annotation.</text>
</comment>
<evidence type="ECO:0000256" key="1">
    <source>
        <dbReference type="ARBA" id="ARBA00022737"/>
    </source>
</evidence>
<dbReference type="Proteomes" id="UP001620626">
    <property type="component" value="Unassembled WGS sequence"/>
</dbReference>
<keyword evidence="8" id="KW-1185">Reference proteome</keyword>
<dbReference type="InterPro" id="IPR047148">
    <property type="entry name" value="PLPL9"/>
</dbReference>
<sequence>MVTLRFTAQSKIFSSASDASKIPVQLVLFRSCNSPFEPMQIIRTKECIWEAARCSSAAPTYFSNVGELIDGGICANNPSNELLNEVYLCNEWAKQKKVNNSDGASVELTRTNCHEKIPFFRITPQLRDEIKLDTTDNVQIVKMLWKAKAYVCGWAEGVSDLIEL</sequence>
<dbReference type="PANTHER" id="PTHR24139">
    <property type="entry name" value="CALCIUM-INDEPENDENT PHOSPHOLIPASE A2"/>
    <property type="match status" value="1"/>
</dbReference>
<evidence type="ECO:0000313" key="8">
    <source>
        <dbReference type="Proteomes" id="UP001620626"/>
    </source>
</evidence>
<evidence type="ECO:0000259" key="6">
    <source>
        <dbReference type="PROSITE" id="PS51635"/>
    </source>
</evidence>
<gene>
    <name evidence="7" type="ORF">niasHT_020982</name>
</gene>
<comment type="caution">
    <text evidence="7">The sequence shown here is derived from an EMBL/GenBank/DDBJ whole genome shotgun (WGS) entry which is preliminary data.</text>
</comment>
<dbReference type="GO" id="GO:0016787">
    <property type="term" value="F:hydrolase activity"/>
    <property type="evidence" value="ECO:0007669"/>
    <property type="project" value="UniProtKB-KW"/>
</dbReference>
<name>A0ABD2KDC4_9BILA</name>
<proteinExistence type="predicted"/>
<evidence type="ECO:0000256" key="5">
    <source>
        <dbReference type="PROSITE-ProRule" id="PRU01161"/>
    </source>
</evidence>
<evidence type="ECO:0000256" key="2">
    <source>
        <dbReference type="ARBA" id="ARBA00022801"/>
    </source>
</evidence>
<dbReference type="AlphaFoldDB" id="A0ABD2KDC4"/>
<reference evidence="7 8" key="1">
    <citation type="submission" date="2024-10" db="EMBL/GenBank/DDBJ databases">
        <authorList>
            <person name="Kim D."/>
        </authorList>
    </citation>
    <scope>NUCLEOTIDE SEQUENCE [LARGE SCALE GENOMIC DNA]</scope>
    <source>
        <strain evidence="7">BH-2024</strain>
    </source>
</reference>
<dbReference type="InterPro" id="IPR016035">
    <property type="entry name" value="Acyl_Trfase/lysoPLipase"/>
</dbReference>
<dbReference type="PROSITE" id="PS51635">
    <property type="entry name" value="PNPLA"/>
    <property type="match status" value="1"/>
</dbReference>
<accession>A0ABD2KDC4</accession>
<organism evidence="7 8">
    <name type="scientific">Heterodera trifolii</name>
    <dbReference type="NCBI Taxonomy" id="157864"/>
    <lineage>
        <taxon>Eukaryota</taxon>
        <taxon>Metazoa</taxon>
        <taxon>Ecdysozoa</taxon>
        <taxon>Nematoda</taxon>
        <taxon>Chromadorea</taxon>
        <taxon>Rhabditida</taxon>
        <taxon>Tylenchina</taxon>
        <taxon>Tylenchomorpha</taxon>
        <taxon>Tylenchoidea</taxon>
        <taxon>Heteroderidae</taxon>
        <taxon>Heteroderinae</taxon>
        <taxon>Heterodera</taxon>
    </lineage>
</organism>
<dbReference type="EMBL" id="JBICBT010000786">
    <property type="protein sequence ID" value="KAL3100703.1"/>
    <property type="molecule type" value="Genomic_DNA"/>
</dbReference>
<protein>
    <recommendedName>
        <fullName evidence="6">PNPLA domain-containing protein</fullName>
    </recommendedName>
</protein>
<dbReference type="SUPFAM" id="SSF52151">
    <property type="entry name" value="FabD/lysophospholipase-like"/>
    <property type="match status" value="1"/>
</dbReference>
<evidence type="ECO:0000256" key="3">
    <source>
        <dbReference type="ARBA" id="ARBA00023043"/>
    </source>
</evidence>
<evidence type="ECO:0000313" key="7">
    <source>
        <dbReference type="EMBL" id="KAL3100703.1"/>
    </source>
</evidence>